<dbReference type="InParanoid" id="G0R6E7"/>
<keyword evidence="1" id="KW-0175">Coiled coil</keyword>
<feature type="coiled-coil region" evidence="1">
    <location>
        <begin position="256"/>
        <end position="301"/>
    </location>
</feature>
<reference evidence="3 4" key="1">
    <citation type="submission" date="2011-07" db="EMBL/GenBank/DDBJ databases">
        <authorList>
            <person name="Coyne R."/>
            <person name="Brami D."/>
            <person name="Johnson J."/>
            <person name="Hostetler J."/>
            <person name="Hannick L."/>
            <person name="Clark T."/>
            <person name="Cassidy-Hanley D."/>
            <person name="Inman J."/>
        </authorList>
    </citation>
    <scope>NUCLEOTIDE SEQUENCE [LARGE SCALE GENOMIC DNA]</scope>
    <source>
        <strain evidence="3 4">G5</strain>
    </source>
</reference>
<evidence type="ECO:0000313" key="4">
    <source>
        <dbReference type="Proteomes" id="UP000008983"/>
    </source>
</evidence>
<protein>
    <submittedName>
        <fullName evidence="3">Uncharacterized protein</fullName>
    </submittedName>
</protein>
<dbReference type="RefSeq" id="XP_004023839.1">
    <property type="nucleotide sequence ID" value="XM_004023790.1"/>
</dbReference>
<dbReference type="Proteomes" id="UP000008983">
    <property type="component" value="Unassembled WGS sequence"/>
</dbReference>
<evidence type="ECO:0000256" key="1">
    <source>
        <dbReference type="SAM" id="Coils"/>
    </source>
</evidence>
<dbReference type="OrthoDB" id="312508at2759"/>
<keyword evidence="4" id="KW-1185">Reference proteome</keyword>
<evidence type="ECO:0000313" key="3">
    <source>
        <dbReference type="EMBL" id="EGR26955.1"/>
    </source>
</evidence>
<proteinExistence type="predicted"/>
<accession>G0R6E7</accession>
<name>G0R6E7_ICHMU</name>
<dbReference type="GeneID" id="14903012"/>
<dbReference type="EMBL" id="GL984396">
    <property type="protein sequence ID" value="EGR26955.1"/>
    <property type="molecule type" value="Genomic_DNA"/>
</dbReference>
<dbReference type="STRING" id="857967.G0R6E7"/>
<dbReference type="eggNOG" id="ENOG502SQS0">
    <property type="taxonomic scope" value="Eukaryota"/>
</dbReference>
<dbReference type="AlphaFoldDB" id="G0R6E7"/>
<feature type="region of interest" description="Disordered" evidence="2">
    <location>
        <begin position="228"/>
        <end position="252"/>
    </location>
</feature>
<dbReference type="OMA" id="DETDYYL"/>
<sequence>MNKQRVLQILEHESQNWINEKNLNKINQETIIPSTVFNETEYYLKLHEQAYLYEQGRFKDLEEATLEQPEIQYKNSLIMPIYQEVVSLVKYLKNTESYKLEKEFQVAKKILKDDLTNNNQENLIQEKLVKLEKAFQKLRNELKKKQEQPDNQIEFLHQHLLILYNLLRKWSEYTTIVKMPNAAVRSLIEQKKGRAKGEQVIKKKDELCLDEDNEEDLEMNKDDENFAKPKDISQEEDNIQSNDEKVTSESEDEIDIKKLIDEEKEREEQVKKQKQEFMDKIQKLQQDKENKEKNQENQDNQEIILDQEQIIQNLIKQFEKTADDQLQQEFNIDQISSLYDNKDKADQQEYFKGLDLENIFPRVLLDTAFQFDKIQHLEYQNVEQALKAEEKIDLIKGDDPNQSPRKFETSLIVEVFKERSTQLRQQVISRPNQIKLNDIDTLLDLIGEIRVQESEFLLRIWNNF</sequence>
<evidence type="ECO:0000256" key="2">
    <source>
        <dbReference type="SAM" id="MobiDB-lite"/>
    </source>
</evidence>
<feature type="coiled-coil region" evidence="1">
    <location>
        <begin position="121"/>
        <end position="148"/>
    </location>
</feature>
<gene>
    <name evidence="3" type="ORF">IMG5_204060</name>
</gene>
<organism evidence="3 4">
    <name type="scientific">Ichthyophthirius multifiliis</name>
    <name type="common">White spot disease agent</name>
    <name type="synonym">Ich</name>
    <dbReference type="NCBI Taxonomy" id="5932"/>
    <lineage>
        <taxon>Eukaryota</taxon>
        <taxon>Sar</taxon>
        <taxon>Alveolata</taxon>
        <taxon>Ciliophora</taxon>
        <taxon>Intramacronucleata</taxon>
        <taxon>Oligohymenophorea</taxon>
        <taxon>Hymenostomatida</taxon>
        <taxon>Ophryoglenina</taxon>
        <taxon>Ichthyophthirius</taxon>
    </lineage>
</organism>